<feature type="non-terminal residue" evidence="4">
    <location>
        <position position="1"/>
    </location>
</feature>
<dbReference type="Pfam" id="PF13947">
    <property type="entry name" value="GUB_WAK_bind"/>
    <property type="match status" value="1"/>
</dbReference>
<feature type="domain" description="Wall-associated receptor kinase galacturonan-binding" evidence="3">
    <location>
        <begin position="37"/>
        <end position="99"/>
    </location>
</feature>
<protein>
    <recommendedName>
        <fullName evidence="3">Wall-associated receptor kinase galacturonan-binding domain-containing protein</fullName>
    </recommendedName>
</protein>
<organism evidence="4 5">
    <name type="scientific">Eragrostis curvula</name>
    <name type="common">weeping love grass</name>
    <dbReference type="NCBI Taxonomy" id="38414"/>
    <lineage>
        <taxon>Eukaryota</taxon>
        <taxon>Viridiplantae</taxon>
        <taxon>Streptophyta</taxon>
        <taxon>Embryophyta</taxon>
        <taxon>Tracheophyta</taxon>
        <taxon>Spermatophyta</taxon>
        <taxon>Magnoliopsida</taxon>
        <taxon>Liliopsida</taxon>
        <taxon>Poales</taxon>
        <taxon>Poaceae</taxon>
        <taxon>PACMAD clade</taxon>
        <taxon>Chloridoideae</taxon>
        <taxon>Eragrostideae</taxon>
        <taxon>Eragrostidinae</taxon>
        <taxon>Eragrostis</taxon>
    </lineage>
</organism>
<evidence type="ECO:0000256" key="1">
    <source>
        <dbReference type="ARBA" id="ARBA00004167"/>
    </source>
</evidence>
<dbReference type="OrthoDB" id="1104320at2759"/>
<keyword evidence="2" id="KW-0732">Signal</keyword>
<evidence type="ECO:0000259" key="3">
    <source>
        <dbReference type="Pfam" id="PF13947"/>
    </source>
</evidence>
<evidence type="ECO:0000313" key="5">
    <source>
        <dbReference type="Proteomes" id="UP000324897"/>
    </source>
</evidence>
<dbReference type="GO" id="GO:0016020">
    <property type="term" value="C:membrane"/>
    <property type="evidence" value="ECO:0007669"/>
    <property type="project" value="UniProtKB-SubCell"/>
</dbReference>
<dbReference type="Proteomes" id="UP000324897">
    <property type="component" value="Chromosome 3"/>
</dbReference>
<evidence type="ECO:0000256" key="2">
    <source>
        <dbReference type="ARBA" id="ARBA00022729"/>
    </source>
</evidence>
<dbReference type="PANTHER" id="PTHR33491">
    <property type="entry name" value="OSJNBA0016N04.9 PROTEIN"/>
    <property type="match status" value="1"/>
</dbReference>
<sequence>MERWNSLPALGVPVRRIANDALQLVGMPPSPIGQPNCDTTCGDVHVPYPFGFGPSRCYLPEFKLTCNANHKPPRLLLGDGNSTFQVVGIFLNDSTVRLVHASTFDVTNATDKPLYNGYGKQVGVHFPDIVGAYTLSTRNEFILTGCNVKATLLGPDDDNIISSCLSNCTSGVIGQGSVPLTDNEYCSGRDGCCHAHIPPGSKPKKGKFKQLENNPNISPPSPLPPLAFVAEEGQINQWYMIFNRPTAYYLIRNESWKQDTPTVRRYMASQVPLVLRWMVKQNVSTSAQSDCERENGSYICHCKEGFYGNPYIIGGCQGSMFLDRSDILLGCAALNRYRRV</sequence>
<dbReference type="GO" id="GO:0030247">
    <property type="term" value="F:polysaccharide binding"/>
    <property type="evidence" value="ECO:0007669"/>
    <property type="project" value="InterPro"/>
</dbReference>
<accession>A0A5J9TGQ4</accession>
<comment type="subcellular location">
    <subcellularLocation>
        <location evidence="1">Membrane</location>
        <topology evidence="1">Single-pass membrane protein</topology>
    </subcellularLocation>
</comment>
<dbReference type="Gramene" id="TVU10515">
    <property type="protein sequence ID" value="TVU10515"/>
    <property type="gene ID" value="EJB05_44051"/>
</dbReference>
<keyword evidence="5" id="KW-1185">Reference proteome</keyword>
<comment type="caution">
    <text evidence="4">The sequence shown here is derived from an EMBL/GenBank/DDBJ whole genome shotgun (WGS) entry which is preliminary data.</text>
</comment>
<dbReference type="AlphaFoldDB" id="A0A5J9TGQ4"/>
<reference evidence="4 5" key="1">
    <citation type="journal article" date="2019" name="Sci. Rep.">
        <title>A high-quality genome of Eragrostis curvula grass provides insights into Poaceae evolution and supports new strategies to enhance forage quality.</title>
        <authorList>
            <person name="Carballo J."/>
            <person name="Santos B.A.C.M."/>
            <person name="Zappacosta D."/>
            <person name="Garbus I."/>
            <person name="Selva J.P."/>
            <person name="Gallo C.A."/>
            <person name="Diaz A."/>
            <person name="Albertini E."/>
            <person name="Caccamo M."/>
            <person name="Echenique V."/>
        </authorList>
    </citation>
    <scope>NUCLEOTIDE SEQUENCE [LARGE SCALE GENOMIC DNA]</scope>
    <source>
        <strain evidence="5">cv. Victoria</strain>
        <tissue evidence="4">Leaf</tissue>
    </source>
</reference>
<proteinExistence type="predicted"/>
<name>A0A5J9TGQ4_9POAL</name>
<dbReference type="EMBL" id="RWGY01000039">
    <property type="protein sequence ID" value="TVU10515.1"/>
    <property type="molecule type" value="Genomic_DNA"/>
</dbReference>
<evidence type="ECO:0000313" key="4">
    <source>
        <dbReference type="EMBL" id="TVU10515.1"/>
    </source>
</evidence>
<dbReference type="InterPro" id="IPR025287">
    <property type="entry name" value="WAK_GUB"/>
</dbReference>
<gene>
    <name evidence="4" type="ORF">EJB05_44051</name>
</gene>